<dbReference type="PROSITE" id="PS50977">
    <property type="entry name" value="HTH_TETR_2"/>
    <property type="match status" value="1"/>
</dbReference>
<protein>
    <submittedName>
        <fullName evidence="6">AcrR family transcriptional regulator</fullName>
    </submittedName>
</protein>
<dbReference type="AlphaFoldDB" id="A0A7W9SRZ8"/>
<dbReference type="PRINTS" id="PR00455">
    <property type="entry name" value="HTHTETR"/>
</dbReference>
<dbReference type="Proteomes" id="UP000520814">
    <property type="component" value="Unassembled WGS sequence"/>
</dbReference>
<dbReference type="PANTHER" id="PTHR30055">
    <property type="entry name" value="HTH-TYPE TRANSCRIPTIONAL REGULATOR RUTR"/>
    <property type="match status" value="1"/>
</dbReference>
<evidence type="ECO:0000313" key="7">
    <source>
        <dbReference type="Proteomes" id="UP000520814"/>
    </source>
</evidence>
<dbReference type="Pfam" id="PF00440">
    <property type="entry name" value="TetR_N"/>
    <property type="match status" value="1"/>
</dbReference>
<dbReference type="GO" id="GO:0045892">
    <property type="term" value="P:negative regulation of DNA-templated transcription"/>
    <property type="evidence" value="ECO:0007669"/>
    <property type="project" value="UniProtKB-ARBA"/>
</dbReference>
<reference evidence="6 7" key="1">
    <citation type="submission" date="2020-08" db="EMBL/GenBank/DDBJ databases">
        <title>Genomic Encyclopedia of Type Strains, Phase IV (KMG-IV): sequencing the most valuable type-strain genomes for metagenomic binning, comparative biology and taxonomic classification.</title>
        <authorList>
            <person name="Goeker M."/>
        </authorList>
    </citation>
    <scope>NUCLEOTIDE SEQUENCE [LARGE SCALE GENOMIC DNA]</scope>
    <source>
        <strain evidence="6 7">DSM 23562</strain>
    </source>
</reference>
<dbReference type="FunFam" id="1.10.10.60:FF:000141">
    <property type="entry name" value="TetR family transcriptional regulator"/>
    <property type="match status" value="1"/>
</dbReference>
<keyword evidence="2 4" id="KW-0238">DNA-binding</keyword>
<evidence type="ECO:0000259" key="5">
    <source>
        <dbReference type="PROSITE" id="PS50977"/>
    </source>
</evidence>
<comment type="caution">
    <text evidence="6">The sequence shown here is derived from an EMBL/GenBank/DDBJ whole genome shotgun (WGS) entry which is preliminary data.</text>
</comment>
<name>A0A7W9SRZ8_ARMRO</name>
<evidence type="ECO:0000256" key="3">
    <source>
        <dbReference type="ARBA" id="ARBA00023163"/>
    </source>
</evidence>
<keyword evidence="1" id="KW-0805">Transcription regulation</keyword>
<dbReference type="GO" id="GO:0003700">
    <property type="term" value="F:DNA-binding transcription factor activity"/>
    <property type="evidence" value="ECO:0007669"/>
    <property type="project" value="TreeGrafter"/>
</dbReference>
<evidence type="ECO:0000313" key="6">
    <source>
        <dbReference type="EMBL" id="MBB6050983.1"/>
    </source>
</evidence>
<dbReference type="GO" id="GO:0000976">
    <property type="term" value="F:transcription cis-regulatory region binding"/>
    <property type="evidence" value="ECO:0007669"/>
    <property type="project" value="TreeGrafter"/>
</dbReference>
<organism evidence="6 7">
    <name type="scientific">Armatimonas rosea</name>
    <dbReference type="NCBI Taxonomy" id="685828"/>
    <lineage>
        <taxon>Bacteria</taxon>
        <taxon>Bacillati</taxon>
        <taxon>Armatimonadota</taxon>
        <taxon>Armatimonadia</taxon>
        <taxon>Armatimonadales</taxon>
        <taxon>Armatimonadaceae</taxon>
        <taxon>Armatimonas</taxon>
    </lineage>
</organism>
<feature type="domain" description="HTH tetR-type" evidence="5">
    <location>
        <begin position="12"/>
        <end position="72"/>
    </location>
</feature>
<evidence type="ECO:0000256" key="1">
    <source>
        <dbReference type="ARBA" id="ARBA00023015"/>
    </source>
</evidence>
<dbReference type="SUPFAM" id="SSF46689">
    <property type="entry name" value="Homeodomain-like"/>
    <property type="match status" value="1"/>
</dbReference>
<evidence type="ECO:0000256" key="4">
    <source>
        <dbReference type="PROSITE-ProRule" id="PRU00335"/>
    </source>
</evidence>
<dbReference type="RefSeq" id="WP_184196943.1">
    <property type="nucleotide sequence ID" value="NZ_JACHGW010000002.1"/>
</dbReference>
<dbReference type="Gene3D" id="1.10.10.60">
    <property type="entry name" value="Homeodomain-like"/>
    <property type="match status" value="1"/>
</dbReference>
<keyword evidence="3" id="KW-0804">Transcription</keyword>
<evidence type="ECO:0000256" key="2">
    <source>
        <dbReference type="ARBA" id="ARBA00023125"/>
    </source>
</evidence>
<dbReference type="Gene3D" id="1.10.357.10">
    <property type="entry name" value="Tetracycline Repressor, domain 2"/>
    <property type="match status" value="1"/>
</dbReference>
<dbReference type="InterPro" id="IPR050109">
    <property type="entry name" value="HTH-type_TetR-like_transc_reg"/>
</dbReference>
<accession>A0A7W9SRZ8</accession>
<gene>
    <name evidence="6" type="ORF">HNQ39_002774</name>
</gene>
<feature type="DNA-binding region" description="H-T-H motif" evidence="4">
    <location>
        <begin position="35"/>
        <end position="54"/>
    </location>
</feature>
<dbReference type="PANTHER" id="PTHR30055:SF234">
    <property type="entry name" value="HTH-TYPE TRANSCRIPTIONAL REGULATOR BETI"/>
    <property type="match status" value="1"/>
</dbReference>
<dbReference type="EMBL" id="JACHGW010000002">
    <property type="protein sequence ID" value="MBB6050983.1"/>
    <property type="molecule type" value="Genomic_DNA"/>
</dbReference>
<dbReference type="InterPro" id="IPR023772">
    <property type="entry name" value="DNA-bd_HTH_TetR-type_CS"/>
</dbReference>
<keyword evidence="7" id="KW-1185">Reference proteome</keyword>
<dbReference type="InterPro" id="IPR001647">
    <property type="entry name" value="HTH_TetR"/>
</dbReference>
<dbReference type="PROSITE" id="PS01081">
    <property type="entry name" value="HTH_TETR_1"/>
    <property type="match status" value="1"/>
</dbReference>
<sequence>MAIKENNCGGGEETRRAILEVARKRFLHYGFKKTTIDEIAADAGIGKGTVYLYFDNKEELLLTLAREVKRNVTDQMRAITESLASPEEKLRRMLLAAVLSVHDVAQVTVHGTELVNELLSPRLMECGQPERKAQLELLTQVLTEGDFDLPGTPTEAASLFLLAMVPFFPPYLNPCHASPSCRRGLETQANAMLDFLLHGIRRR</sequence>
<proteinExistence type="predicted"/>
<dbReference type="InterPro" id="IPR009057">
    <property type="entry name" value="Homeodomain-like_sf"/>
</dbReference>